<keyword evidence="3" id="KW-1185">Reference proteome</keyword>
<name>Q12WY5_METBU</name>
<dbReference type="AlphaFoldDB" id="Q12WY5"/>
<keyword evidence="1" id="KW-0472">Membrane</keyword>
<evidence type="ECO:0000313" key="2">
    <source>
        <dbReference type="EMBL" id="ABE52041.1"/>
    </source>
</evidence>
<feature type="transmembrane region" description="Helical" evidence="1">
    <location>
        <begin position="122"/>
        <end position="142"/>
    </location>
</feature>
<proteinExistence type="predicted"/>
<feature type="transmembrane region" description="Helical" evidence="1">
    <location>
        <begin position="97"/>
        <end position="115"/>
    </location>
</feature>
<dbReference type="GeneID" id="3997721"/>
<dbReference type="OrthoDB" id="136409at2157"/>
<dbReference type="EMBL" id="CP000300">
    <property type="protein sequence ID" value="ABE52041.1"/>
    <property type="molecule type" value="Genomic_DNA"/>
</dbReference>
<dbReference type="RefSeq" id="WP_011499189.1">
    <property type="nucleotide sequence ID" value="NC_007955.1"/>
</dbReference>
<keyword evidence="1" id="KW-1133">Transmembrane helix</keyword>
<gene>
    <name evidence="2" type="ordered locus">Mbur_1114</name>
</gene>
<dbReference type="Proteomes" id="UP000001979">
    <property type="component" value="Chromosome"/>
</dbReference>
<sequence>MNIKKLILPITISSVIIVATTGVFYFEQTLDTTIGSSLTSLIEILGLFLLALAPITYGLITRDKIGSVIIGVIPVIGLYLYFDLSSIISGDFTSMETLAYFGVLAILGALEGYFASIKKIEYNILAICCFLFWVVIFIRGFVD</sequence>
<keyword evidence="1" id="KW-0812">Transmembrane</keyword>
<protein>
    <submittedName>
        <fullName evidence="2">Uncharacterized protein</fullName>
    </submittedName>
</protein>
<feature type="transmembrane region" description="Helical" evidence="1">
    <location>
        <begin position="38"/>
        <end position="60"/>
    </location>
</feature>
<evidence type="ECO:0000256" key="1">
    <source>
        <dbReference type="SAM" id="Phobius"/>
    </source>
</evidence>
<accession>Q12WY5</accession>
<feature type="transmembrane region" description="Helical" evidence="1">
    <location>
        <begin position="7"/>
        <end position="26"/>
    </location>
</feature>
<dbReference type="KEGG" id="mbu:Mbur_1114"/>
<feature type="transmembrane region" description="Helical" evidence="1">
    <location>
        <begin position="65"/>
        <end position="82"/>
    </location>
</feature>
<evidence type="ECO:0000313" key="3">
    <source>
        <dbReference type="Proteomes" id="UP000001979"/>
    </source>
</evidence>
<reference evidence="3" key="1">
    <citation type="journal article" date="2009" name="ISME J.">
        <title>The genome sequence of the psychrophilic archaeon, Methanococcoides burtonii: the role of genome evolution in cold adaptation.</title>
        <authorList>
            <person name="Allen M.A."/>
            <person name="Lauro F.M."/>
            <person name="Williams T.J."/>
            <person name="Burg D."/>
            <person name="Siddiqui K.S."/>
            <person name="De Francisci D."/>
            <person name="Chong K.W."/>
            <person name="Pilak O."/>
            <person name="Chew H.H."/>
            <person name="De Maere M.Z."/>
            <person name="Ting L."/>
            <person name="Katrib M."/>
            <person name="Ng C."/>
            <person name="Sowers K.R."/>
            <person name="Galperin M.Y."/>
            <person name="Anderson I.J."/>
            <person name="Ivanova N."/>
            <person name="Dalin E."/>
            <person name="Martinez M."/>
            <person name="Lapidus A."/>
            <person name="Hauser L."/>
            <person name="Land M."/>
            <person name="Thomas T."/>
            <person name="Cavicchioli R."/>
        </authorList>
    </citation>
    <scope>NUCLEOTIDE SEQUENCE [LARGE SCALE GENOMIC DNA]</scope>
    <source>
        <strain evidence="3">DSM 6242 / NBRC 107633 / OCM 468 / ACE-M</strain>
    </source>
</reference>
<organism evidence="2 3">
    <name type="scientific">Methanococcoides burtonii (strain DSM 6242 / NBRC 107633 / OCM 468 / ACE-M)</name>
    <dbReference type="NCBI Taxonomy" id="259564"/>
    <lineage>
        <taxon>Archaea</taxon>
        <taxon>Methanobacteriati</taxon>
        <taxon>Methanobacteriota</taxon>
        <taxon>Stenosarchaea group</taxon>
        <taxon>Methanomicrobia</taxon>
        <taxon>Methanosarcinales</taxon>
        <taxon>Methanosarcinaceae</taxon>
        <taxon>Methanococcoides</taxon>
    </lineage>
</organism>
<dbReference type="HOGENOM" id="CLU_1860738_0_0_2"/>